<evidence type="ECO:0000313" key="1">
    <source>
        <dbReference type="EMBL" id="MBW88949.1"/>
    </source>
</evidence>
<proteinExistence type="predicted"/>
<protein>
    <submittedName>
        <fullName evidence="1">Uncharacterized protein</fullName>
    </submittedName>
</protein>
<dbReference type="EMBL" id="GGEC01008466">
    <property type="protein sequence ID" value="MBW88949.1"/>
    <property type="molecule type" value="Transcribed_RNA"/>
</dbReference>
<sequence>MGAPDFHFMDK</sequence>
<name>A0A2P2J665_RHIMU</name>
<reference evidence="1" key="1">
    <citation type="submission" date="2018-02" db="EMBL/GenBank/DDBJ databases">
        <title>Rhizophora mucronata_Transcriptome.</title>
        <authorList>
            <person name="Meera S.P."/>
            <person name="Sreeshan A."/>
            <person name="Augustine A."/>
        </authorList>
    </citation>
    <scope>NUCLEOTIDE SEQUENCE</scope>
    <source>
        <tissue evidence="1">Leaf</tissue>
    </source>
</reference>
<organism evidence="1">
    <name type="scientific">Rhizophora mucronata</name>
    <name type="common">Asiatic mangrove</name>
    <dbReference type="NCBI Taxonomy" id="61149"/>
    <lineage>
        <taxon>Eukaryota</taxon>
        <taxon>Viridiplantae</taxon>
        <taxon>Streptophyta</taxon>
        <taxon>Embryophyta</taxon>
        <taxon>Tracheophyta</taxon>
        <taxon>Spermatophyta</taxon>
        <taxon>Magnoliopsida</taxon>
        <taxon>eudicotyledons</taxon>
        <taxon>Gunneridae</taxon>
        <taxon>Pentapetalae</taxon>
        <taxon>rosids</taxon>
        <taxon>fabids</taxon>
        <taxon>Malpighiales</taxon>
        <taxon>Rhizophoraceae</taxon>
        <taxon>Rhizophora</taxon>
    </lineage>
</organism>
<accession>A0A2P2J665</accession>